<dbReference type="Proteomes" id="UP000198885">
    <property type="component" value="Unassembled WGS sequence"/>
</dbReference>
<reference evidence="3 4" key="1">
    <citation type="submission" date="2016-10" db="EMBL/GenBank/DDBJ databases">
        <authorList>
            <person name="de Groot N.N."/>
        </authorList>
    </citation>
    <scope>NUCLEOTIDE SEQUENCE [LARGE SCALE GENOMIC DNA]</scope>
    <source>
        <strain evidence="3 4">DSM 23042</strain>
    </source>
</reference>
<evidence type="ECO:0000256" key="1">
    <source>
        <dbReference type="SAM" id="SignalP"/>
    </source>
</evidence>
<gene>
    <name evidence="3" type="ORF">SAMN04490244_10753</name>
</gene>
<name>A0A1H9VEF1_9RHOB</name>
<evidence type="ECO:0000313" key="3">
    <source>
        <dbReference type="EMBL" id="SES20042.1"/>
    </source>
</evidence>
<dbReference type="Pfam" id="PF09832">
    <property type="entry name" value="DUF2059"/>
    <property type="match status" value="1"/>
</dbReference>
<dbReference type="OrthoDB" id="7841298at2"/>
<dbReference type="InterPro" id="IPR018637">
    <property type="entry name" value="DUF2059"/>
</dbReference>
<dbReference type="AlphaFoldDB" id="A0A1H9VEF1"/>
<sequence length="272" mass="29936">MRLALALLCATAAAPPVLAQQTDADALYDALDLGTVIEVMREEGLDYGEDLGQDLLGGQGGTAWTNLVDGLYDTGRMGDIVRARFTQELSDVDTAPLVEFFKGDLGQRVIRLENEARQALTDEEIEDAAAARVTQMRADDDPRIDLIGTFIEANDLVESNVVGAMNSNYAFYTGLLDGDVVDGGMTEEQALSDVWAQEEAIREDTRDWVYSYLTLAYQPLSDEELNRYIDISRTDAGQAMNQALFDAFDEMYVDLSRRLGEGAARMMASEDI</sequence>
<evidence type="ECO:0000313" key="4">
    <source>
        <dbReference type="Proteomes" id="UP000198885"/>
    </source>
</evidence>
<feature type="domain" description="DUF2059" evidence="2">
    <location>
        <begin position="76"/>
        <end position="133"/>
    </location>
</feature>
<keyword evidence="4" id="KW-1185">Reference proteome</keyword>
<keyword evidence="1" id="KW-0732">Signal</keyword>
<dbReference type="STRING" id="641238.SAMN04490244_10753"/>
<evidence type="ECO:0000259" key="2">
    <source>
        <dbReference type="Pfam" id="PF09832"/>
    </source>
</evidence>
<dbReference type="EMBL" id="FOGU01000007">
    <property type="protein sequence ID" value="SES20042.1"/>
    <property type="molecule type" value="Genomic_DNA"/>
</dbReference>
<feature type="chain" id="PRO_5011446356" description="DUF2059 domain-containing protein" evidence="1">
    <location>
        <begin position="20"/>
        <end position="272"/>
    </location>
</feature>
<proteinExistence type="predicted"/>
<feature type="signal peptide" evidence="1">
    <location>
        <begin position="1"/>
        <end position="19"/>
    </location>
</feature>
<accession>A0A1H9VEF1</accession>
<organism evidence="3 4">
    <name type="scientific">Tranquillimonas rosea</name>
    <dbReference type="NCBI Taxonomy" id="641238"/>
    <lineage>
        <taxon>Bacteria</taxon>
        <taxon>Pseudomonadati</taxon>
        <taxon>Pseudomonadota</taxon>
        <taxon>Alphaproteobacteria</taxon>
        <taxon>Rhodobacterales</taxon>
        <taxon>Roseobacteraceae</taxon>
        <taxon>Tranquillimonas</taxon>
    </lineage>
</organism>
<dbReference type="RefSeq" id="WP_092694225.1">
    <property type="nucleotide sequence ID" value="NZ_FOGU01000007.1"/>
</dbReference>
<protein>
    <recommendedName>
        <fullName evidence="2">DUF2059 domain-containing protein</fullName>
    </recommendedName>
</protein>